<dbReference type="Proteomes" id="UP001159363">
    <property type="component" value="Chromosome 11"/>
</dbReference>
<name>A0ABQ9GGT4_9NEOP</name>
<protein>
    <submittedName>
        <fullName evidence="2">Uncharacterized protein</fullName>
    </submittedName>
</protein>
<evidence type="ECO:0000256" key="1">
    <source>
        <dbReference type="SAM" id="MobiDB-lite"/>
    </source>
</evidence>
<comment type="caution">
    <text evidence="2">The sequence shown here is derived from an EMBL/GenBank/DDBJ whole genome shotgun (WGS) entry which is preliminary data.</text>
</comment>
<sequence length="659" mass="73217">MLRETECVCNMLVLVEMKKLVKMDGNYVSFRLGDWRETLACNQRVDGSVKIVLRTQVCIEALLPVVRLLASHLRESDTIPPIFACENRARRCRWSAGFLRELPFPSPLHSGAAPSSPHLTFIDSQDLDIKSRVNLLYHGFPRVRIVQFMIPQGEKAVLVNIKEYQNNIHNMLDMLKIQFRPSRRQRQISQSWEIGIPMQPEAQCTCTKASGQLPPSHTHLNFHEKKVQVSISTTVSDGGPLPSSLPLRLGHVFFMQSGMDLRGPRSRIEGAIRATLRPTPSATSLLRARPTYFRRPSEHRKLCGVCRRACGLEGCGGGGVNGFKMAAVTSCGGFKAKPHPRMQQGFFNPCRVSRDGRLRVVEACRGERVVVRRHYRDFAGIATENAALQSPLSRSTSSRVLVPPLSRDKPPLRAAPLSLGISQNTRSLPEIASLPIPSPPATAPPPSLLNYKHPQPPPPIHPRLLTEFGLRGSGIKFQQVHYVSSSRHAASSNKIQFSCKTHTKFGLQQYNAFHLGNTVHMRDWQVCCADCTDEGGKASEGISAALNIGVLRADEGPADQPTCENPVTRPGIEPGSPWWEASVLIAQPPRPPMAEDISNTSSKLRVPYSLQNRRAEWRFCNAERRDDLLANIATARRERYKGERKGKSLSHKAKAEVGA</sequence>
<gene>
    <name evidence="2" type="ORF">PR048_027540</name>
</gene>
<proteinExistence type="predicted"/>
<keyword evidence="3" id="KW-1185">Reference proteome</keyword>
<reference evidence="2 3" key="1">
    <citation type="submission" date="2023-02" db="EMBL/GenBank/DDBJ databases">
        <title>LHISI_Scaffold_Assembly.</title>
        <authorList>
            <person name="Stuart O.P."/>
            <person name="Cleave R."/>
            <person name="Magrath M.J.L."/>
            <person name="Mikheyev A.S."/>
        </authorList>
    </citation>
    <scope>NUCLEOTIDE SEQUENCE [LARGE SCALE GENOMIC DNA]</scope>
    <source>
        <strain evidence="2">Daus_M_001</strain>
        <tissue evidence="2">Leg muscle</tissue>
    </source>
</reference>
<evidence type="ECO:0000313" key="3">
    <source>
        <dbReference type="Proteomes" id="UP001159363"/>
    </source>
</evidence>
<dbReference type="EMBL" id="JARBHB010000012">
    <property type="protein sequence ID" value="KAJ8871234.1"/>
    <property type="molecule type" value="Genomic_DNA"/>
</dbReference>
<feature type="compositionally biased region" description="Basic and acidic residues" evidence="1">
    <location>
        <begin position="637"/>
        <end position="646"/>
    </location>
</feature>
<organism evidence="2 3">
    <name type="scientific">Dryococelus australis</name>
    <dbReference type="NCBI Taxonomy" id="614101"/>
    <lineage>
        <taxon>Eukaryota</taxon>
        <taxon>Metazoa</taxon>
        <taxon>Ecdysozoa</taxon>
        <taxon>Arthropoda</taxon>
        <taxon>Hexapoda</taxon>
        <taxon>Insecta</taxon>
        <taxon>Pterygota</taxon>
        <taxon>Neoptera</taxon>
        <taxon>Polyneoptera</taxon>
        <taxon>Phasmatodea</taxon>
        <taxon>Verophasmatodea</taxon>
        <taxon>Anareolatae</taxon>
        <taxon>Phasmatidae</taxon>
        <taxon>Eurycanthinae</taxon>
        <taxon>Dryococelus</taxon>
    </lineage>
</organism>
<evidence type="ECO:0000313" key="2">
    <source>
        <dbReference type="EMBL" id="KAJ8871234.1"/>
    </source>
</evidence>
<accession>A0ABQ9GGT4</accession>
<feature type="region of interest" description="Disordered" evidence="1">
    <location>
        <begin position="637"/>
        <end position="659"/>
    </location>
</feature>